<proteinExistence type="inferred from homology"/>
<keyword evidence="2" id="KW-0975">Bacterial flagellum</keyword>
<keyword evidence="5" id="KW-0966">Cell projection</keyword>
<comment type="subcellular location">
    <subcellularLocation>
        <location evidence="2">Bacterial flagellum basal body</location>
    </subcellularLocation>
</comment>
<dbReference type="Pfam" id="PF06429">
    <property type="entry name" value="Flg_bbr_C"/>
    <property type="match status" value="1"/>
</dbReference>
<dbReference type="InterPro" id="IPR010930">
    <property type="entry name" value="Flg_bb/hook_C_dom"/>
</dbReference>
<evidence type="ECO:0000256" key="2">
    <source>
        <dbReference type="RuleBase" id="RU362116"/>
    </source>
</evidence>
<dbReference type="Gene3D" id="2.60.98.20">
    <property type="entry name" value="Flagellar hook protein FlgE"/>
    <property type="match status" value="1"/>
</dbReference>
<keyword evidence="5" id="KW-0282">Flagellum</keyword>
<dbReference type="PANTHER" id="PTHR30435">
    <property type="entry name" value="FLAGELLAR PROTEIN"/>
    <property type="match status" value="1"/>
</dbReference>
<evidence type="ECO:0000313" key="5">
    <source>
        <dbReference type="EMBL" id="QJX80587.1"/>
    </source>
</evidence>
<dbReference type="NCBIfam" id="TIGR03506">
    <property type="entry name" value="FlgEFG_subfam"/>
    <property type="match status" value="1"/>
</dbReference>
<gene>
    <name evidence="5" type="ORF">FDZ14_31345</name>
</gene>
<dbReference type="GO" id="GO:0071978">
    <property type="term" value="P:bacterial-type flagellum-dependent swarming motility"/>
    <property type="evidence" value="ECO:0007669"/>
    <property type="project" value="TreeGrafter"/>
</dbReference>
<dbReference type="Pfam" id="PF22692">
    <property type="entry name" value="LlgE_F_G_D1"/>
    <property type="match status" value="1"/>
</dbReference>
<feature type="domain" description="Flagellar basal-body/hook protein C-terminal" evidence="3">
    <location>
        <begin position="458"/>
        <end position="501"/>
    </location>
</feature>
<comment type="similarity">
    <text evidence="1 2">Belongs to the flagella basal body rod proteins family.</text>
</comment>
<dbReference type="EMBL" id="CP045273">
    <property type="protein sequence ID" value="QJX80587.1"/>
    <property type="molecule type" value="Genomic_DNA"/>
</dbReference>
<evidence type="ECO:0000313" key="6">
    <source>
        <dbReference type="Proteomes" id="UP000501076"/>
    </source>
</evidence>
<evidence type="ECO:0000256" key="1">
    <source>
        <dbReference type="ARBA" id="ARBA00009677"/>
    </source>
</evidence>
<sequence length="504" mass="52320">MLRSFYQGIAGMKAMSDGLSVAGNNIANARTNGYKTKQALFEDMYYQEMKAATSTSDKYAGTNAIALGNGSKMKGVAIDQGQGSLNSTGRTTDLAISGNGYFVVGDSNGDDRYYTRDGAFELSSDNKLVSSGGQYVMGWNVDSLTGKVNTGAAVAPIEINMNNISKASETTSAKVAGNLSATSEVGNVVGMQIPTYDSLGSRHDIDMNFIKTSDSPSKYAYIASPAKDFVKSASIDQVAFQPSLNIAGLVQKGNYSIATAASATPGSVDITLKDPSGTTILTKTVTDTDQTVSLDDGTNQWFTVEYKKGGAPSTANFQVGEVGTLEYDAYGKLVTMSGSGVNGTAQIDFIPQTTGKAMSVNVDLSTLSGVAADDITSVSDSDGFPAAILKGYSIGDRGVISGYFSDGSVKQIGQVAVATFANPSGLSVEGENLFATSASSGNPEIGVSGLGDKGIIKSGSLEGSNVDTSKELTELMFYQKAYTANSKTITIADQILNVAIGLIR</sequence>
<organism evidence="5 6">
    <name type="scientific">Priestia megaterium</name>
    <name type="common">Bacillus megaterium</name>
    <dbReference type="NCBI Taxonomy" id="1404"/>
    <lineage>
        <taxon>Bacteria</taxon>
        <taxon>Bacillati</taxon>
        <taxon>Bacillota</taxon>
        <taxon>Bacilli</taxon>
        <taxon>Bacillales</taxon>
        <taxon>Bacillaceae</taxon>
        <taxon>Priestia</taxon>
    </lineage>
</organism>
<geneLocation type="plasmid" evidence="6">
    <name>pfdu301a</name>
</geneLocation>
<dbReference type="InterPro" id="IPR037925">
    <property type="entry name" value="FlgE/F/G-like"/>
</dbReference>
<dbReference type="InterPro" id="IPR020013">
    <property type="entry name" value="Flagellar_FlgE/F/G"/>
</dbReference>
<dbReference type="PANTHER" id="PTHR30435:SF19">
    <property type="entry name" value="FLAGELLAR BASAL-BODY ROD PROTEIN FLGG"/>
    <property type="match status" value="1"/>
</dbReference>
<dbReference type="RefSeq" id="WP_171778582.1">
    <property type="nucleotide sequence ID" value="NZ_CP045273.1"/>
</dbReference>
<dbReference type="InterPro" id="IPR019776">
    <property type="entry name" value="Flagellar_basal_body_rod_CS"/>
</dbReference>
<evidence type="ECO:0000259" key="4">
    <source>
        <dbReference type="Pfam" id="PF22692"/>
    </source>
</evidence>
<dbReference type="InterPro" id="IPR037058">
    <property type="entry name" value="Falgellar_hook_FlgE_sf"/>
</dbReference>
<accession>A0A6M6E7Q6</accession>
<keyword evidence="5" id="KW-0969">Cilium</keyword>
<feature type="domain" description="Flagellar hook protein FlgE/F/G-like D1" evidence="4">
    <location>
        <begin position="95"/>
        <end position="159"/>
    </location>
</feature>
<dbReference type="Proteomes" id="UP000501076">
    <property type="component" value="Plasmid pFDU301A"/>
</dbReference>
<dbReference type="GO" id="GO:0009425">
    <property type="term" value="C:bacterial-type flagellum basal body"/>
    <property type="evidence" value="ECO:0007669"/>
    <property type="project" value="UniProtKB-SubCell"/>
</dbReference>
<protein>
    <submittedName>
        <fullName evidence="5">Flagellar hook-basal body complex protein</fullName>
    </submittedName>
</protein>
<dbReference type="AlphaFoldDB" id="A0A6M6E7Q6"/>
<dbReference type="SUPFAM" id="SSF117143">
    <property type="entry name" value="Flagellar hook protein flgE"/>
    <property type="match status" value="1"/>
</dbReference>
<evidence type="ECO:0000259" key="3">
    <source>
        <dbReference type="Pfam" id="PF06429"/>
    </source>
</evidence>
<dbReference type="InterPro" id="IPR053967">
    <property type="entry name" value="LlgE_F_G-like_D1"/>
</dbReference>
<reference evidence="5 6" key="1">
    <citation type="submission" date="2019-10" db="EMBL/GenBank/DDBJ databases">
        <title>Complete genome sequences for adaption low water activity.</title>
        <authorList>
            <person name="Zhao L."/>
            <person name="Zhong J."/>
        </authorList>
    </citation>
    <scope>NUCLEOTIDE SEQUENCE [LARGE SCALE GENOMIC DNA]</scope>
    <source>
        <strain evidence="5 6">FDU301</strain>
        <plasmid evidence="6">pfdu301a</plasmid>
    </source>
</reference>
<name>A0A6M6E7Q6_PRIMG</name>
<dbReference type="PROSITE" id="PS00588">
    <property type="entry name" value="FLAGELLA_BB_ROD"/>
    <property type="match status" value="1"/>
</dbReference>
<keyword evidence="5" id="KW-0614">Plasmid</keyword>